<name>A0AAD7IA48_9AGAR</name>
<organism evidence="1 2">
    <name type="scientific">Mycena maculata</name>
    <dbReference type="NCBI Taxonomy" id="230809"/>
    <lineage>
        <taxon>Eukaryota</taxon>
        <taxon>Fungi</taxon>
        <taxon>Dikarya</taxon>
        <taxon>Basidiomycota</taxon>
        <taxon>Agaricomycotina</taxon>
        <taxon>Agaricomycetes</taxon>
        <taxon>Agaricomycetidae</taxon>
        <taxon>Agaricales</taxon>
        <taxon>Marasmiineae</taxon>
        <taxon>Mycenaceae</taxon>
        <taxon>Mycena</taxon>
    </lineage>
</organism>
<reference evidence="1" key="1">
    <citation type="submission" date="2023-03" db="EMBL/GenBank/DDBJ databases">
        <title>Massive genome expansion in bonnet fungi (Mycena s.s.) driven by repeated elements and novel gene families across ecological guilds.</title>
        <authorList>
            <consortium name="Lawrence Berkeley National Laboratory"/>
            <person name="Harder C.B."/>
            <person name="Miyauchi S."/>
            <person name="Viragh M."/>
            <person name="Kuo A."/>
            <person name="Thoen E."/>
            <person name="Andreopoulos B."/>
            <person name="Lu D."/>
            <person name="Skrede I."/>
            <person name="Drula E."/>
            <person name="Henrissat B."/>
            <person name="Morin E."/>
            <person name="Kohler A."/>
            <person name="Barry K."/>
            <person name="LaButti K."/>
            <person name="Morin E."/>
            <person name="Salamov A."/>
            <person name="Lipzen A."/>
            <person name="Mereny Z."/>
            <person name="Hegedus B."/>
            <person name="Baldrian P."/>
            <person name="Stursova M."/>
            <person name="Weitz H."/>
            <person name="Taylor A."/>
            <person name="Grigoriev I.V."/>
            <person name="Nagy L.G."/>
            <person name="Martin F."/>
            <person name="Kauserud H."/>
        </authorList>
    </citation>
    <scope>NUCLEOTIDE SEQUENCE</scope>
    <source>
        <strain evidence="1">CBHHK188m</strain>
    </source>
</reference>
<dbReference type="AlphaFoldDB" id="A0AAD7IA48"/>
<dbReference type="EMBL" id="JARJLG010000142">
    <property type="protein sequence ID" value="KAJ7737637.1"/>
    <property type="molecule type" value="Genomic_DNA"/>
</dbReference>
<comment type="caution">
    <text evidence="1">The sequence shown here is derived from an EMBL/GenBank/DDBJ whole genome shotgun (WGS) entry which is preliminary data.</text>
</comment>
<evidence type="ECO:0000313" key="1">
    <source>
        <dbReference type="EMBL" id="KAJ7737637.1"/>
    </source>
</evidence>
<keyword evidence="2" id="KW-1185">Reference proteome</keyword>
<proteinExistence type="predicted"/>
<protein>
    <submittedName>
        <fullName evidence="1">Uncharacterized protein</fullName>
    </submittedName>
</protein>
<sequence length="248" mass="27496">MDRIKHKNRCSSDRPDSGVDFEVSSKSILVNQNRLENRYTGDLEDVYLANTLALGGATAVGVDHIQTLLSMLTDPLTIEDVPGDMMELASDILTHFNQAVDSMTLNNSIFLHRKALASCAGHPEHWKSLLELSEAHLIEFRVAGDMKALQEAVSLLRELHLIQPNQCRKFWFKAIQSDEEAIALTISGTDLLQVFQQSGNSSDLDMGIAQLKAAHPNHGRSLSNLAHAVWTRFQGCDAQDLDEAIQLH</sequence>
<evidence type="ECO:0000313" key="2">
    <source>
        <dbReference type="Proteomes" id="UP001215280"/>
    </source>
</evidence>
<accession>A0AAD7IA48</accession>
<gene>
    <name evidence="1" type="ORF">DFH07DRAFT_779317</name>
</gene>
<dbReference type="Proteomes" id="UP001215280">
    <property type="component" value="Unassembled WGS sequence"/>
</dbReference>